<dbReference type="EMBL" id="JXQV01000006">
    <property type="protein sequence ID" value="KIQ03673.1"/>
    <property type="molecule type" value="Genomic_DNA"/>
</dbReference>
<comment type="caution">
    <text evidence="3">The sequence shown here is derived from an EMBL/GenBank/DDBJ whole genome shotgun (WGS) entry which is preliminary data.</text>
</comment>
<dbReference type="GO" id="GO:0016757">
    <property type="term" value="F:glycosyltransferase activity"/>
    <property type="evidence" value="ECO:0007669"/>
    <property type="project" value="InterPro"/>
</dbReference>
<organism evidence="3 4">
    <name type="scientific">Agrobacterium tumefaciens</name>
    <dbReference type="NCBI Taxonomy" id="358"/>
    <lineage>
        <taxon>Bacteria</taxon>
        <taxon>Pseudomonadati</taxon>
        <taxon>Pseudomonadota</taxon>
        <taxon>Alphaproteobacteria</taxon>
        <taxon>Hyphomicrobiales</taxon>
        <taxon>Rhizobiaceae</taxon>
        <taxon>Rhizobium/Agrobacterium group</taxon>
        <taxon>Agrobacterium</taxon>
        <taxon>Agrobacterium tumefaciens complex</taxon>
    </lineage>
</organism>
<dbReference type="CDD" id="cd03809">
    <property type="entry name" value="GT4_MtfB-like"/>
    <property type="match status" value="1"/>
</dbReference>
<evidence type="ECO:0000256" key="1">
    <source>
        <dbReference type="ARBA" id="ARBA00022679"/>
    </source>
</evidence>
<dbReference type="SUPFAM" id="SSF53756">
    <property type="entry name" value="UDP-Glycosyltransferase/glycogen phosphorylase"/>
    <property type="match status" value="1"/>
</dbReference>
<dbReference type="Gene3D" id="3.40.50.2000">
    <property type="entry name" value="Glycogen Phosphorylase B"/>
    <property type="match status" value="2"/>
</dbReference>
<name>A0A0D0K5A8_AGRTU</name>
<gene>
    <name evidence="3" type="ORF">RU07_06550</name>
</gene>
<evidence type="ECO:0000313" key="4">
    <source>
        <dbReference type="Proteomes" id="UP000035017"/>
    </source>
</evidence>
<dbReference type="OrthoDB" id="9801609at2"/>
<keyword evidence="1" id="KW-0808">Transferase</keyword>
<dbReference type="GO" id="GO:0009103">
    <property type="term" value="P:lipopolysaccharide biosynthetic process"/>
    <property type="evidence" value="ECO:0007669"/>
    <property type="project" value="TreeGrafter"/>
</dbReference>
<sequence>MTTFINGRFLTQKTSGVQRFAREIVKALDRHLASQKASEDWVLLAPENAPRDLDLSVVRQQNTGGLSGHIWEQTQLYAASRRGRLINLCNSGPVLHGRSLTVIHDAMIFRTPENFSQPYRAVHGTLGHVLSRRGRIATVSEFSKRELAETIGAKKVSVIPNSCEHLASIQPDETVLNRLEIVPNTYLLFVGSPTPNKNIHRAVEAIGSMGGEAPQFVVVGAAASSVFNGDAQDASNSPGTDRVIFTGRLTDEEIVALYANAAALLFPSLYEGFGIPPLEAMLLGCPVLSSSIEPAQEVCGRAALYFDPHNAHDIVRAIRDLTTNPQLRSDMIAQGHLRAAEFSWDRSANSLLKAISGL</sequence>
<dbReference type="InterPro" id="IPR001296">
    <property type="entry name" value="Glyco_trans_1"/>
</dbReference>
<protein>
    <recommendedName>
        <fullName evidence="2">Glycosyl transferase family 1 domain-containing protein</fullName>
    </recommendedName>
</protein>
<dbReference type="AlphaFoldDB" id="A0A0D0K5A8"/>
<evidence type="ECO:0000313" key="3">
    <source>
        <dbReference type="EMBL" id="KIQ03673.1"/>
    </source>
</evidence>
<dbReference type="PANTHER" id="PTHR46401">
    <property type="entry name" value="GLYCOSYLTRANSFERASE WBBK-RELATED"/>
    <property type="match status" value="1"/>
</dbReference>
<dbReference type="PANTHER" id="PTHR46401:SF2">
    <property type="entry name" value="GLYCOSYLTRANSFERASE WBBK-RELATED"/>
    <property type="match status" value="1"/>
</dbReference>
<reference evidence="3 4" key="1">
    <citation type="submission" date="2014-12" db="EMBL/GenBank/DDBJ databases">
        <title>16Stimator: statistical estimation of ribosomal gene copy numbers from draft genome assemblies.</title>
        <authorList>
            <person name="Perisin M.A."/>
            <person name="Vetter M."/>
            <person name="Gilbert J.A."/>
            <person name="Bergelson J."/>
        </authorList>
    </citation>
    <scope>NUCLEOTIDE SEQUENCE [LARGE SCALE GENOMIC DNA]</scope>
    <source>
        <strain evidence="3 4">MEJ076</strain>
    </source>
</reference>
<evidence type="ECO:0000259" key="2">
    <source>
        <dbReference type="Pfam" id="PF00534"/>
    </source>
</evidence>
<proteinExistence type="predicted"/>
<dbReference type="Proteomes" id="UP000035017">
    <property type="component" value="Unassembled WGS sequence"/>
</dbReference>
<feature type="domain" description="Glycosyl transferase family 1" evidence="2">
    <location>
        <begin position="185"/>
        <end position="335"/>
    </location>
</feature>
<dbReference type="Pfam" id="PF00534">
    <property type="entry name" value="Glycos_transf_1"/>
    <property type="match status" value="1"/>
</dbReference>
<accession>A0A0D0K5A8</accession>